<organism evidence="1 2">
    <name type="scientific">Ferrovibrio terrae</name>
    <dbReference type="NCBI Taxonomy" id="2594003"/>
    <lineage>
        <taxon>Bacteria</taxon>
        <taxon>Pseudomonadati</taxon>
        <taxon>Pseudomonadota</taxon>
        <taxon>Alphaproteobacteria</taxon>
        <taxon>Rhodospirillales</taxon>
        <taxon>Rhodospirillaceae</taxon>
        <taxon>Ferrovibrio</taxon>
    </lineage>
</organism>
<evidence type="ECO:0000313" key="1">
    <source>
        <dbReference type="EMBL" id="QDO98218.1"/>
    </source>
</evidence>
<dbReference type="Proteomes" id="UP000317496">
    <property type="component" value="Chromosome"/>
</dbReference>
<dbReference type="EMBL" id="CP041636">
    <property type="protein sequence ID" value="QDO98218.1"/>
    <property type="molecule type" value="Genomic_DNA"/>
</dbReference>
<sequence>MTTINPRAIFGTHTTDFSKAVLLPKPQLTKITDLPAERQSQLKQSLAEVENAFAAIRETQKRTQELEKGYESNEFSPRSITLLDREETLHQIGYVSELIQSGQSENYSLSTSYNGRITTDFRQYVYWLQQHAKSLEGSDAPSTLAQV</sequence>
<protein>
    <submittedName>
        <fullName evidence="1">Uncharacterized protein</fullName>
    </submittedName>
</protein>
<dbReference type="KEGG" id="fer:FNB15_13480"/>
<gene>
    <name evidence="1" type="ORF">FNB15_13480</name>
</gene>
<name>A0A516H356_9PROT</name>
<keyword evidence="2" id="KW-1185">Reference proteome</keyword>
<dbReference type="AlphaFoldDB" id="A0A516H356"/>
<reference evidence="1 2" key="1">
    <citation type="submission" date="2019-07" db="EMBL/GenBank/DDBJ databases">
        <title>Genome sequencing for Ferrovibrio sp. K5.</title>
        <authorList>
            <person name="Park S.-J."/>
        </authorList>
    </citation>
    <scope>NUCLEOTIDE SEQUENCE [LARGE SCALE GENOMIC DNA]</scope>
    <source>
        <strain evidence="1 2">K5</strain>
    </source>
</reference>
<dbReference type="RefSeq" id="WP_144069199.1">
    <property type="nucleotide sequence ID" value="NZ_CP041636.1"/>
</dbReference>
<evidence type="ECO:0000313" key="2">
    <source>
        <dbReference type="Proteomes" id="UP000317496"/>
    </source>
</evidence>
<proteinExistence type="predicted"/>
<accession>A0A516H356</accession>
<dbReference type="OrthoDB" id="8455151at2"/>